<dbReference type="OrthoDB" id="10417301at2759"/>
<proteinExistence type="predicted"/>
<dbReference type="Proteomes" id="UP000224854">
    <property type="component" value="Unassembled WGS sequence"/>
</dbReference>
<accession>A0A2C5XU28</accession>
<reference evidence="1 2" key="1">
    <citation type="submission" date="2017-06" db="EMBL/GenBank/DDBJ databases">
        <title>Ant-infecting Ophiocordyceps genomes reveal a high diversity of potential behavioral manipulation genes and a possible major role for enterotoxins.</title>
        <authorList>
            <person name="De Bekker C."/>
            <person name="Evans H.C."/>
            <person name="Brachmann A."/>
            <person name="Hughes D.P."/>
        </authorList>
    </citation>
    <scope>NUCLEOTIDE SEQUENCE [LARGE SCALE GENOMIC DNA]</scope>
    <source>
        <strain evidence="1 2">1348a</strain>
    </source>
</reference>
<sequence>MAFSAFSIENHNSHGSPVIVASLNGPVPIERGASRSFDRHGIYDVACMGMVIFEVVFDDGGPLQIKPRDSFDPEQVKVSVSVKTEE</sequence>
<evidence type="ECO:0000313" key="2">
    <source>
        <dbReference type="Proteomes" id="UP000224854"/>
    </source>
</evidence>
<keyword evidence="2" id="KW-1185">Reference proteome</keyword>
<comment type="caution">
    <text evidence="1">The sequence shown here is derived from an EMBL/GenBank/DDBJ whole genome shotgun (WGS) entry which is preliminary data.</text>
</comment>
<organism evidence="1 2">
    <name type="scientific">Ophiocordyceps australis</name>
    <dbReference type="NCBI Taxonomy" id="1399860"/>
    <lineage>
        <taxon>Eukaryota</taxon>
        <taxon>Fungi</taxon>
        <taxon>Dikarya</taxon>
        <taxon>Ascomycota</taxon>
        <taxon>Pezizomycotina</taxon>
        <taxon>Sordariomycetes</taxon>
        <taxon>Hypocreomycetidae</taxon>
        <taxon>Hypocreales</taxon>
        <taxon>Ophiocordycipitaceae</taxon>
        <taxon>Ophiocordyceps</taxon>
    </lineage>
</organism>
<protein>
    <submittedName>
        <fullName evidence="1">Uncharacterized protein</fullName>
    </submittedName>
</protein>
<name>A0A2C5XU28_9HYPO</name>
<gene>
    <name evidence="1" type="ORF">CDD82_7781</name>
</gene>
<evidence type="ECO:0000313" key="1">
    <source>
        <dbReference type="EMBL" id="PHH69408.1"/>
    </source>
</evidence>
<dbReference type="AlphaFoldDB" id="A0A2C5XU28"/>
<dbReference type="EMBL" id="NJEU01000944">
    <property type="protein sequence ID" value="PHH69408.1"/>
    <property type="molecule type" value="Genomic_DNA"/>
</dbReference>